<name>A0ABV8H1F3_9BACI</name>
<evidence type="ECO:0000256" key="1">
    <source>
        <dbReference type="SAM" id="Phobius"/>
    </source>
</evidence>
<feature type="transmembrane region" description="Helical" evidence="1">
    <location>
        <begin position="5"/>
        <end position="25"/>
    </location>
</feature>
<proteinExistence type="predicted"/>
<keyword evidence="3" id="KW-1185">Reference proteome</keyword>
<protein>
    <recommendedName>
        <fullName evidence="4">Two-component sensor histidine kinase</fullName>
    </recommendedName>
</protein>
<sequence length="48" mass="5598">MNGKAIILIIIVSTLVALLLTWFWMQNVIEDYDVDRKALTDRVEYLIS</sequence>
<evidence type="ECO:0000313" key="2">
    <source>
        <dbReference type="EMBL" id="MFC4024687.1"/>
    </source>
</evidence>
<keyword evidence="1" id="KW-0472">Membrane</keyword>
<keyword evidence="1" id="KW-1133">Transmembrane helix</keyword>
<keyword evidence="1" id="KW-0812">Transmembrane</keyword>
<dbReference type="Proteomes" id="UP001595772">
    <property type="component" value="Unassembled WGS sequence"/>
</dbReference>
<comment type="caution">
    <text evidence="2">The sequence shown here is derived from an EMBL/GenBank/DDBJ whole genome shotgun (WGS) entry which is preliminary data.</text>
</comment>
<evidence type="ECO:0000313" key="3">
    <source>
        <dbReference type="Proteomes" id="UP001595772"/>
    </source>
</evidence>
<gene>
    <name evidence="2" type="ORF">ACFOUV_12865</name>
</gene>
<dbReference type="EMBL" id="JBHSAO010000008">
    <property type="protein sequence ID" value="MFC4024687.1"/>
    <property type="molecule type" value="Genomic_DNA"/>
</dbReference>
<reference evidence="3" key="1">
    <citation type="journal article" date="2019" name="Int. J. Syst. Evol. Microbiol.">
        <title>The Global Catalogue of Microorganisms (GCM) 10K type strain sequencing project: providing services to taxonomists for standard genome sequencing and annotation.</title>
        <authorList>
            <consortium name="The Broad Institute Genomics Platform"/>
            <consortium name="The Broad Institute Genome Sequencing Center for Infectious Disease"/>
            <person name="Wu L."/>
            <person name="Ma J."/>
        </authorList>
    </citation>
    <scope>NUCLEOTIDE SEQUENCE [LARGE SCALE GENOMIC DNA]</scope>
    <source>
        <strain evidence="3">IBRC-M 10703</strain>
    </source>
</reference>
<evidence type="ECO:0008006" key="4">
    <source>
        <dbReference type="Google" id="ProtNLM"/>
    </source>
</evidence>
<accession>A0ABV8H1F3</accession>
<organism evidence="2 3">
    <name type="scientific">Oceanobacillus longus</name>
    <dbReference type="NCBI Taxonomy" id="930120"/>
    <lineage>
        <taxon>Bacteria</taxon>
        <taxon>Bacillati</taxon>
        <taxon>Bacillota</taxon>
        <taxon>Bacilli</taxon>
        <taxon>Bacillales</taxon>
        <taxon>Bacillaceae</taxon>
        <taxon>Oceanobacillus</taxon>
    </lineage>
</organism>
<dbReference type="RefSeq" id="WP_379497173.1">
    <property type="nucleotide sequence ID" value="NZ_JBHSAO010000008.1"/>
</dbReference>